<dbReference type="GO" id="GO:0003743">
    <property type="term" value="F:translation initiation factor activity"/>
    <property type="evidence" value="ECO:0007669"/>
    <property type="project" value="UniProtKB-KW"/>
</dbReference>
<dbReference type="AlphaFoldDB" id="A0A0C3S7R9"/>
<evidence type="ECO:0000256" key="1">
    <source>
        <dbReference type="ARBA" id="ARBA00004514"/>
    </source>
</evidence>
<evidence type="ECO:0000313" key="13">
    <source>
        <dbReference type="EMBL" id="KIP04845.1"/>
    </source>
</evidence>
<keyword evidence="3" id="KW-0963">Cytoplasm</keyword>
<feature type="compositionally biased region" description="Acidic residues" evidence="10">
    <location>
        <begin position="494"/>
        <end position="511"/>
    </location>
</feature>
<organism evidence="13 14">
    <name type="scientific">Phlebiopsis gigantea (strain 11061_1 CR5-6)</name>
    <name type="common">White-rot fungus</name>
    <name type="synonym">Peniophora gigantea</name>
    <dbReference type="NCBI Taxonomy" id="745531"/>
    <lineage>
        <taxon>Eukaryota</taxon>
        <taxon>Fungi</taxon>
        <taxon>Dikarya</taxon>
        <taxon>Basidiomycota</taxon>
        <taxon>Agaricomycotina</taxon>
        <taxon>Agaricomycetes</taxon>
        <taxon>Polyporales</taxon>
        <taxon>Phanerochaetaceae</taxon>
        <taxon>Phlebiopsis</taxon>
    </lineage>
</organism>
<protein>
    <recommendedName>
        <fullName evidence="6">Translation initiation factor eIF2B subunit gamma</fullName>
    </recommendedName>
    <alternativeName>
        <fullName evidence="7">eIF2B GDP-GTP exchange factor subunit gamma</fullName>
    </alternativeName>
</protein>
<dbReference type="GO" id="GO:0002183">
    <property type="term" value="P:cytoplasmic translational initiation"/>
    <property type="evidence" value="ECO:0007669"/>
    <property type="project" value="TreeGrafter"/>
</dbReference>
<dbReference type="PANTHER" id="PTHR45989:SF1">
    <property type="entry name" value="TRANSLATION INITIATION FACTOR EIF-2B SUBUNIT GAMMA"/>
    <property type="match status" value="1"/>
</dbReference>
<feature type="domain" description="EIF2B subunit epsilon/gamma LbH" evidence="12">
    <location>
        <begin position="385"/>
        <end position="470"/>
    </location>
</feature>
<comment type="function">
    <text evidence="8">Acts as a component of the translation initiation factor 2B (eIF2B) complex, which catalyzes the exchange of GDP for GTP on the eukaryotic initiation factor 2 (eIF2) complex gamma subunit. Its guanine nucleotide exchange factor activity is repressed when bound to eIF2 complex phosphorylated on the alpha subunit, thereby limiting the amount of methionyl-initiator methionine tRNA available to the ribosome and consequently global translation is repressed.</text>
</comment>
<dbReference type="GO" id="GO:0005829">
    <property type="term" value="C:cytosol"/>
    <property type="evidence" value="ECO:0007669"/>
    <property type="project" value="UniProtKB-SubCell"/>
</dbReference>
<dbReference type="HOGENOM" id="CLU_016743_3_0_1"/>
<evidence type="ECO:0000259" key="12">
    <source>
        <dbReference type="Pfam" id="PF25084"/>
    </source>
</evidence>
<dbReference type="Pfam" id="PF00483">
    <property type="entry name" value="NTP_transferase"/>
    <property type="match status" value="1"/>
</dbReference>
<dbReference type="OrthoDB" id="1733332at2759"/>
<dbReference type="STRING" id="745531.A0A0C3S7R9"/>
<feature type="region of interest" description="Disordered" evidence="10">
    <location>
        <begin position="304"/>
        <end position="327"/>
    </location>
</feature>
<evidence type="ECO:0000256" key="3">
    <source>
        <dbReference type="ARBA" id="ARBA00022490"/>
    </source>
</evidence>
<keyword evidence="14" id="KW-1185">Reference proteome</keyword>
<feature type="region of interest" description="Disordered" evidence="10">
    <location>
        <begin position="482"/>
        <end position="511"/>
    </location>
</feature>
<evidence type="ECO:0000256" key="10">
    <source>
        <dbReference type="SAM" id="MobiDB-lite"/>
    </source>
</evidence>
<comment type="subcellular location">
    <subcellularLocation>
        <location evidence="1">Cytoplasm</location>
        <location evidence="1">Cytosol</location>
    </subcellularLocation>
</comment>
<evidence type="ECO:0000256" key="8">
    <source>
        <dbReference type="ARBA" id="ARBA00045373"/>
    </source>
</evidence>
<proteinExistence type="inferred from homology"/>
<evidence type="ECO:0000256" key="7">
    <source>
        <dbReference type="ARBA" id="ARBA00044229"/>
    </source>
</evidence>
<reference evidence="13 14" key="1">
    <citation type="journal article" date="2014" name="PLoS Genet.">
        <title>Analysis of the Phlebiopsis gigantea genome, transcriptome and secretome provides insight into its pioneer colonization strategies of wood.</title>
        <authorList>
            <person name="Hori C."/>
            <person name="Ishida T."/>
            <person name="Igarashi K."/>
            <person name="Samejima M."/>
            <person name="Suzuki H."/>
            <person name="Master E."/>
            <person name="Ferreira P."/>
            <person name="Ruiz-Duenas F.J."/>
            <person name="Held B."/>
            <person name="Canessa P."/>
            <person name="Larrondo L.F."/>
            <person name="Schmoll M."/>
            <person name="Druzhinina I.S."/>
            <person name="Kubicek C.P."/>
            <person name="Gaskell J.A."/>
            <person name="Kersten P."/>
            <person name="St John F."/>
            <person name="Glasner J."/>
            <person name="Sabat G."/>
            <person name="Splinter BonDurant S."/>
            <person name="Syed K."/>
            <person name="Yadav J."/>
            <person name="Mgbeahuruike A.C."/>
            <person name="Kovalchuk A."/>
            <person name="Asiegbu F.O."/>
            <person name="Lackner G."/>
            <person name="Hoffmeister D."/>
            <person name="Rencoret J."/>
            <person name="Gutierrez A."/>
            <person name="Sun H."/>
            <person name="Lindquist E."/>
            <person name="Barry K."/>
            <person name="Riley R."/>
            <person name="Grigoriev I.V."/>
            <person name="Henrissat B."/>
            <person name="Kues U."/>
            <person name="Berka R.M."/>
            <person name="Martinez A.T."/>
            <person name="Covert S.F."/>
            <person name="Blanchette R.A."/>
            <person name="Cullen D."/>
        </authorList>
    </citation>
    <scope>NUCLEOTIDE SEQUENCE [LARGE SCALE GENOMIC DNA]</scope>
    <source>
        <strain evidence="13 14">11061_1 CR5-6</strain>
    </source>
</reference>
<feature type="domain" description="Nucleotidyl transferase" evidence="11">
    <location>
        <begin position="17"/>
        <end position="154"/>
    </location>
</feature>
<evidence type="ECO:0000256" key="9">
    <source>
        <dbReference type="ARBA" id="ARBA00046432"/>
    </source>
</evidence>
<dbReference type="Pfam" id="PF25084">
    <property type="entry name" value="LbH_EIF2B"/>
    <property type="match status" value="1"/>
</dbReference>
<evidence type="ECO:0000256" key="6">
    <source>
        <dbReference type="ARBA" id="ARBA00044196"/>
    </source>
</evidence>
<evidence type="ECO:0000256" key="5">
    <source>
        <dbReference type="ARBA" id="ARBA00022917"/>
    </source>
</evidence>
<gene>
    <name evidence="13" type="ORF">PHLGIDRAFT_19868</name>
</gene>
<name>A0A0C3S7R9_PHLG1</name>
<comment type="subunit">
    <text evidence="9">Component of the translation initiation factor 2B (eIF2B) complex which is a heterodecamer of two sets of five different subunits: alpha, beta, gamma, delta and epsilon. Subunits alpha, beta and delta comprise a regulatory subcomplex and subunits epsilon and gamma comprise a catalytic subcomplex. Within the complex, the hexameric regulatory complex resides at the center, with the two heterodimeric catalytic subcomplexes bound on opposite sides.</text>
</comment>
<dbReference type="InterPro" id="IPR051960">
    <property type="entry name" value="eIF2B_gamma"/>
</dbReference>
<dbReference type="GO" id="GO:0005851">
    <property type="term" value="C:eukaryotic translation initiation factor 2B complex"/>
    <property type="evidence" value="ECO:0007669"/>
    <property type="project" value="TreeGrafter"/>
</dbReference>
<keyword evidence="5" id="KW-0648">Protein biosynthesis</keyword>
<dbReference type="Gene3D" id="3.90.550.10">
    <property type="entry name" value="Spore Coat Polysaccharide Biosynthesis Protein SpsA, Chain A"/>
    <property type="match status" value="1"/>
</dbReference>
<dbReference type="InterPro" id="IPR005835">
    <property type="entry name" value="NTP_transferase_dom"/>
</dbReference>
<dbReference type="InterPro" id="IPR029044">
    <property type="entry name" value="Nucleotide-diphossugar_trans"/>
</dbReference>
<dbReference type="Gene3D" id="2.160.10.10">
    <property type="entry name" value="Hexapeptide repeat proteins"/>
    <property type="match status" value="1"/>
</dbReference>
<dbReference type="Proteomes" id="UP000053257">
    <property type="component" value="Unassembled WGS sequence"/>
</dbReference>
<evidence type="ECO:0000313" key="14">
    <source>
        <dbReference type="Proteomes" id="UP000053257"/>
    </source>
</evidence>
<keyword evidence="4" id="KW-0396">Initiation factor</keyword>
<dbReference type="InterPro" id="IPR056764">
    <property type="entry name" value="LbH_EIF2B3/5"/>
</dbReference>
<sequence length="511" mass="56083">MDFDESSVKVATQEFVAVVLAGFGTNLIPLTSNHGDEPCPKALLPIANRPMLDYPLSWLEGSRIRDVLLICPAPQKAAISHYLHSDSSASSFPSLRIDLQIYDETVESGQGTCDVLRQIANRIKQDFVVIPCDFVPPPSFNLTAVLDKFRTESTYDGSIATACFFEAPKPDKNTVTEEWGMLPPPLPIVWDNKTGTLLHVDTPDDFDQHNEDLQLTMSLLTSYPRAMLSTSFQDAHVYVCRRSVLDALQEKSDIESLREEFIPWLCEIQYSTSKRAKYGAILNPPSNATTQNLALQHSTLHTTLPKHPHHLAPPSTEDVRTAASSPLDPEPAEFHDVSFRVGIILHRATQGFAARANTLQTYLDVNRHCLTQTTYSLPTDSESRALIDTKAQISSDSMVGHTTKVGERTSIKKSVIGKHCIIGKMVKVVGCVVLDHCVIADGAKLDGCILGKNTKIGAKAELSKCVTQAGYEVEGGESFKNEKLDVSDWTVPDDTSEEDDNAQSDVGDDSA</sequence>
<evidence type="ECO:0000256" key="2">
    <source>
        <dbReference type="ARBA" id="ARBA00007878"/>
    </source>
</evidence>
<dbReference type="PANTHER" id="PTHR45989">
    <property type="entry name" value="TRANSLATION INITIATION FACTOR EIF-2B SUBUNIT GAMMA"/>
    <property type="match status" value="1"/>
</dbReference>
<dbReference type="GO" id="GO:0005085">
    <property type="term" value="F:guanyl-nucleotide exchange factor activity"/>
    <property type="evidence" value="ECO:0007669"/>
    <property type="project" value="TreeGrafter"/>
</dbReference>
<evidence type="ECO:0000259" key="11">
    <source>
        <dbReference type="Pfam" id="PF00483"/>
    </source>
</evidence>
<dbReference type="SUPFAM" id="SSF53448">
    <property type="entry name" value="Nucleotide-diphospho-sugar transferases"/>
    <property type="match status" value="1"/>
</dbReference>
<accession>A0A0C3S7R9</accession>
<dbReference type="EMBL" id="KN840560">
    <property type="protein sequence ID" value="KIP04845.1"/>
    <property type="molecule type" value="Genomic_DNA"/>
</dbReference>
<comment type="similarity">
    <text evidence="2">Belongs to the eIF-2B gamma/epsilon subunits family.</text>
</comment>
<dbReference type="CDD" id="cd04652">
    <property type="entry name" value="LbH_eIF2B_gamma_C"/>
    <property type="match status" value="1"/>
</dbReference>
<evidence type="ECO:0000256" key="4">
    <source>
        <dbReference type="ARBA" id="ARBA00022540"/>
    </source>
</evidence>